<proteinExistence type="predicted"/>
<organism evidence="2 5">
    <name type="scientific">Natrarchaeobaculum sulfurireducens</name>
    <dbReference type="NCBI Taxonomy" id="2044521"/>
    <lineage>
        <taxon>Archaea</taxon>
        <taxon>Methanobacteriati</taxon>
        <taxon>Methanobacteriota</taxon>
        <taxon>Stenosarchaea group</taxon>
        <taxon>Halobacteria</taxon>
        <taxon>Halobacteriales</taxon>
        <taxon>Natrialbaceae</taxon>
        <taxon>Natrarchaeobaculum</taxon>
    </lineage>
</organism>
<reference evidence="2" key="3">
    <citation type="journal article" date="2019" name="Int. J. Syst. Evol. Microbiol.">
        <title>Natronolimnobius sulfurireducens sp. nov. and Halalkaliarchaeum desulfuricum gen. nov., sp. nov., the first sulfur-respiring alkaliphilic haloarchaea from hypersaline alkaline lakes.</title>
        <authorList>
            <person name="Sorokin D.Y."/>
            <person name="Yakimov M."/>
            <person name="Messina E."/>
            <person name="Merkel A.Y."/>
            <person name="Bale N.J."/>
            <person name="Sinninghe Damste J.S."/>
        </authorList>
    </citation>
    <scope>NUCLEOTIDE SEQUENCE</scope>
    <source>
        <strain evidence="3">AArc-Mg</strain>
        <strain evidence="2">AArc1</strain>
    </source>
</reference>
<reference evidence="4" key="2">
    <citation type="submission" date="2018-02" db="EMBL/GenBank/DDBJ databases">
        <title>Phenotypic and genomic properties of facultatively anaerobic sulfur-reducing natronoarchaea from hypersaline soda lakes.</title>
        <authorList>
            <person name="Sorokin D.Y."/>
            <person name="Kublanov I.V."/>
            <person name="Roman P."/>
            <person name="Sinninghe Damste J.S."/>
            <person name="Golyshin P.N."/>
            <person name="Rojo D."/>
            <person name="Ciordia S."/>
            <person name="Mena M.D.C."/>
            <person name="Ferrer M."/>
            <person name="Messina E."/>
            <person name="Smedile F."/>
            <person name="La Spada G."/>
            <person name="La Cono V."/>
            <person name="Yakimov M.M."/>
        </authorList>
    </citation>
    <scope>NUCLEOTIDE SEQUENCE [LARGE SCALE GENOMIC DNA]</scope>
    <source>
        <strain evidence="4">AArc-Mg</strain>
    </source>
</reference>
<evidence type="ECO:0000313" key="2">
    <source>
        <dbReference type="EMBL" id="AXR78045.1"/>
    </source>
</evidence>
<sequence length="191" mass="20543">MPETGQQDETLSELLVKEAVERGLETPMRETIIEAVEESQGSTTGRRLPLVGAVFGLGAAIGFLAGQQSSELETPSLEESMEPELIEDVSEGVSESVSESIEETTGTDETDETETGGSRLPRLLLVLGVIVGAVLLRRRLAGEDEDEWEPIEEFEPVTSVDSDDAEADDTETDDSEASEADAQPADETKEE</sequence>
<feature type="region of interest" description="Disordered" evidence="1">
    <location>
        <begin position="143"/>
        <end position="191"/>
    </location>
</feature>
<protein>
    <recommendedName>
        <fullName evidence="6">MYXO-CTERM domain-containing protein</fullName>
    </recommendedName>
</protein>
<evidence type="ECO:0000313" key="4">
    <source>
        <dbReference type="Proteomes" id="UP000258613"/>
    </source>
</evidence>
<evidence type="ECO:0000256" key="1">
    <source>
        <dbReference type="SAM" id="MobiDB-lite"/>
    </source>
</evidence>
<dbReference type="GeneID" id="37642453"/>
<dbReference type="EMBL" id="CP024047">
    <property type="protein sequence ID" value="AXR78045.1"/>
    <property type="molecule type" value="Genomic_DNA"/>
</dbReference>
<evidence type="ECO:0008006" key="6">
    <source>
        <dbReference type="Google" id="ProtNLM"/>
    </source>
</evidence>
<dbReference type="EMBL" id="CP027033">
    <property type="protein sequence ID" value="AXR81966.1"/>
    <property type="molecule type" value="Genomic_DNA"/>
</dbReference>
<feature type="compositionally biased region" description="Acidic residues" evidence="1">
    <location>
        <begin position="143"/>
        <end position="179"/>
    </location>
</feature>
<reference evidence="5" key="1">
    <citation type="submission" date="2017-10" db="EMBL/GenBank/DDBJ databases">
        <title>Phenotypic and genomic properties of facultatively anaerobic sulfur-reducing natronoarchaea from hypersaline soda lakes.</title>
        <authorList>
            <person name="Sorokin D.Y."/>
            <person name="Kublanov I.V."/>
            <person name="Roman P."/>
            <person name="Sinninghe Damste J.S."/>
            <person name="Golyshin P.N."/>
            <person name="Rojo D."/>
            <person name="Ciordia S."/>
            <person name="Mena Md.C."/>
            <person name="Ferrer M."/>
            <person name="Messina E."/>
            <person name="Smedile F."/>
            <person name="La Spada G."/>
            <person name="La Cono V."/>
            <person name="Yakimov M.M."/>
        </authorList>
    </citation>
    <scope>NUCLEOTIDE SEQUENCE [LARGE SCALE GENOMIC DNA]</scope>
    <source>
        <strain evidence="5">AArc1</strain>
    </source>
</reference>
<gene>
    <name evidence="2" type="ORF">AArc1_1717</name>
    <name evidence="3" type="ORF">AArcMg_1963</name>
</gene>
<dbReference type="AlphaFoldDB" id="A0A346PEV0"/>
<accession>A0A346PR21</accession>
<keyword evidence="4" id="KW-1185">Reference proteome</keyword>
<name>A0A346PEV0_9EURY</name>
<dbReference type="KEGG" id="nag:AArcMg_1963"/>
<dbReference type="RefSeq" id="WP_117364153.1">
    <property type="nucleotide sequence ID" value="NZ_CP024047.1"/>
</dbReference>
<accession>A0A346PEV0</accession>
<dbReference type="Proteomes" id="UP000258613">
    <property type="component" value="Chromosome"/>
</dbReference>
<dbReference type="KEGG" id="nan:AArc1_1717"/>
<evidence type="ECO:0000313" key="5">
    <source>
        <dbReference type="Proteomes" id="UP000258707"/>
    </source>
</evidence>
<feature type="compositionally biased region" description="Acidic residues" evidence="1">
    <location>
        <begin position="100"/>
        <end position="114"/>
    </location>
</feature>
<evidence type="ECO:0000313" key="3">
    <source>
        <dbReference type="EMBL" id="AXR81966.1"/>
    </source>
</evidence>
<dbReference type="Proteomes" id="UP000258707">
    <property type="component" value="Chromosome"/>
</dbReference>
<dbReference type="OrthoDB" id="206502at2157"/>
<feature type="region of interest" description="Disordered" evidence="1">
    <location>
        <begin position="88"/>
        <end position="117"/>
    </location>
</feature>